<evidence type="ECO:0000313" key="6">
    <source>
        <dbReference type="Proteomes" id="UP001500767"/>
    </source>
</evidence>
<evidence type="ECO:0000256" key="2">
    <source>
        <dbReference type="ARBA" id="ARBA00022777"/>
    </source>
</evidence>
<dbReference type="Pfam" id="PF13185">
    <property type="entry name" value="GAF_2"/>
    <property type="match status" value="2"/>
</dbReference>
<dbReference type="GO" id="GO:0016301">
    <property type="term" value="F:kinase activity"/>
    <property type="evidence" value="ECO:0007669"/>
    <property type="project" value="UniProtKB-KW"/>
</dbReference>
<keyword evidence="3" id="KW-0902">Two-component regulatory system</keyword>
<name>A0ABP6WG12_9ACTN</name>
<keyword evidence="1" id="KW-0808">Transferase</keyword>
<dbReference type="Pfam" id="PF13581">
    <property type="entry name" value="HATPase_c_2"/>
    <property type="match status" value="1"/>
</dbReference>
<reference evidence="6" key="1">
    <citation type="journal article" date="2019" name="Int. J. Syst. Evol. Microbiol.">
        <title>The Global Catalogue of Microorganisms (GCM) 10K type strain sequencing project: providing services to taxonomists for standard genome sequencing and annotation.</title>
        <authorList>
            <consortium name="The Broad Institute Genomics Platform"/>
            <consortium name="The Broad Institute Genome Sequencing Center for Infectious Disease"/>
            <person name="Wu L."/>
            <person name="Ma J."/>
        </authorList>
    </citation>
    <scope>NUCLEOTIDE SEQUENCE [LARGE SCALE GENOMIC DNA]</scope>
    <source>
        <strain evidence="6">JCM 16540</strain>
    </source>
</reference>
<dbReference type="PANTHER" id="PTHR24421">
    <property type="entry name" value="NITRATE/NITRITE SENSOR PROTEIN NARX-RELATED"/>
    <property type="match status" value="1"/>
</dbReference>
<evidence type="ECO:0000256" key="3">
    <source>
        <dbReference type="ARBA" id="ARBA00023012"/>
    </source>
</evidence>
<dbReference type="Proteomes" id="UP001500767">
    <property type="component" value="Unassembled WGS sequence"/>
</dbReference>
<proteinExistence type="predicted"/>
<dbReference type="SUPFAM" id="SSF55874">
    <property type="entry name" value="ATPase domain of HSP90 chaperone/DNA topoisomerase II/histidine kinase"/>
    <property type="match status" value="1"/>
</dbReference>
<evidence type="ECO:0000259" key="4">
    <source>
        <dbReference type="SMART" id="SM00065"/>
    </source>
</evidence>
<dbReference type="InterPro" id="IPR029016">
    <property type="entry name" value="GAF-like_dom_sf"/>
</dbReference>
<feature type="domain" description="GAF" evidence="4">
    <location>
        <begin position="28"/>
        <end position="175"/>
    </location>
</feature>
<dbReference type="InterPro" id="IPR011712">
    <property type="entry name" value="Sig_transdc_His_kin_sub3_dim/P"/>
</dbReference>
<evidence type="ECO:0000256" key="1">
    <source>
        <dbReference type="ARBA" id="ARBA00022679"/>
    </source>
</evidence>
<dbReference type="InterPro" id="IPR003594">
    <property type="entry name" value="HATPase_dom"/>
</dbReference>
<feature type="domain" description="GAF" evidence="4">
    <location>
        <begin position="195"/>
        <end position="341"/>
    </location>
</feature>
<dbReference type="InterPro" id="IPR036890">
    <property type="entry name" value="HATPase_C_sf"/>
</dbReference>
<comment type="caution">
    <text evidence="5">The sequence shown here is derived from an EMBL/GenBank/DDBJ whole genome shotgun (WGS) entry which is preliminary data.</text>
</comment>
<keyword evidence="2 5" id="KW-0418">Kinase</keyword>
<dbReference type="EMBL" id="BAAAYR010000001">
    <property type="protein sequence ID" value="GAA3549723.1"/>
    <property type="molecule type" value="Genomic_DNA"/>
</dbReference>
<dbReference type="Gene3D" id="1.20.5.1930">
    <property type="match status" value="1"/>
</dbReference>
<protein>
    <submittedName>
        <fullName evidence="5">GAF domain-containing sensor histidine kinase</fullName>
    </submittedName>
</protein>
<accession>A0ABP6WG12</accession>
<organism evidence="5 6">
    <name type="scientific">Microlunatus spumicola</name>
    <dbReference type="NCBI Taxonomy" id="81499"/>
    <lineage>
        <taxon>Bacteria</taxon>
        <taxon>Bacillati</taxon>
        <taxon>Actinomycetota</taxon>
        <taxon>Actinomycetes</taxon>
        <taxon>Propionibacteriales</taxon>
        <taxon>Propionibacteriaceae</taxon>
        <taxon>Microlunatus</taxon>
    </lineage>
</organism>
<dbReference type="InterPro" id="IPR050482">
    <property type="entry name" value="Sensor_HK_TwoCompSys"/>
</dbReference>
<dbReference type="InterPro" id="IPR003018">
    <property type="entry name" value="GAF"/>
</dbReference>
<sequence length="541" mass="57041">MRVAETDRAQHRLEVLVRANRAILGELSLTTVLRQIVESARELVGARYAALGVLGPDGGLAEFVHVGMDEETVRRIGRLPRGLGLLGVLVDDPRPLRVDRISDDPRSVGPPAHLPSMETFLGVPVKVRDVVYGNLYLTERLDGAVFSEEDQATLEAFGVSAGNAIENARLYEETRRRERWAEAAAAVSSVLLDPRSGDPLGLIAETVLRLTDGDVITVVVPTGDRTFRVRLARGTGAVGLEGTLYPSSRSVAALALETGRAVRVASREQEGAFAVHLRDLVDVGPVLALPLIGSTGSYGVLIVGRLTGRPPFAAGDLDLGESFAAQAAIATELAQAREAQQRLVVLQDRERIARDLHDHVIQRLFASGLTLEGLAGAQTPAVAARLVSVVDGIDATIRQLRTLIFRLQTAPAGRTLRTAVLDVTAAAAPGLGFEPDVGFEGPVDTVATDGVVDDVALVCEEALTNVARHARAQQISLTVTATPAALTVVVTDDGVGPGPGRPRAGAGLRDLATRARTYGGRSELGTGPAGGTELVWSIPLS</sequence>
<gene>
    <name evidence="5" type="ORF">GCM10022197_00690</name>
</gene>
<dbReference type="Gene3D" id="3.30.565.10">
    <property type="entry name" value="Histidine kinase-like ATPase, C-terminal domain"/>
    <property type="match status" value="1"/>
</dbReference>
<evidence type="ECO:0000313" key="5">
    <source>
        <dbReference type="EMBL" id="GAA3549723.1"/>
    </source>
</evidence>
<dbReference type="PANTHER" id="PTHR24421:SF56">
    <property type="entry name" value="OXYGEN SENSOR HISTIDINE KINASE RESPONSE REGULATOR DOST"/>
    <property type="match status" value="1"/>
</dbReference>
<dbReference type="CDD" id="cd16917">
    <property type="entry name" value="HATPase_UhpB-NarQ-NarX-like"/>
    <property type="match status" value="1"/>
</dbReference>
<dbReference type="Pfam" id="PF07730">
    <property type="entry name" value="HisKA_3"/>
    <property type="match status" value="1"/>
</dbReference>
<dbReference type="Gene3D" id="3.30.450.40">
    <property type="match status" value="2"/>
</dbReference>
<dbReference type="SUPFAM" id="SSF55781">
    <property type="entry name" value="GAF domain-like"/>
    <property type="match status" value="2"/>
</dbReference>
<keyword evidence="6" id="KW-1185">Reference proteome</keyword>
<dbReference type="SMART" id="SM00065">
    <property type="entry name" value="GAF"/>
    <property type="match status" value="2"/>
</dbReference>